<dbReference type="Proteomes" id="UP000256686">
    <property type="component" value="Unassembled WGS sequence"/>
</dbReference>
<keyword evidence="3" id="KW-1185">Reference proteome</keyword>
<protein>
    <submittedName>
        <fullName evidence="2">Uncharacterized protein</fullName>
    </submittedName>
</protein>
<gene>
    <name evidence="2" type="ORF">DRF65_05140</name>
</gene>
<accession>A0A3D9CCM9</accession>
<keyword evidence="1" id="KW-0472">Membrane</keyword>
<comment type="caution">
    <text evidence="2">The sequence shown here is derived from an EMBL/GenBank/DDBJ whole genome shotgun (WGS) entry which is preliminary data.</text>
</comment>
<feature type="transmembrane region" description="Helical" evidence="1">
    <location>
        <begin position="61"/>
        <end position="79"/>
    </location>
</feature>
<dbReference type="RefSeq" id="WP_115969427.1">
    <property type="nucleotide sequence ID" value="NZ_QNVT01000003.1"/>
</dbReference>
<organism evidence="2 3">
    <name type="scientific">Chryseobacterium pennae</name>
    <dbReference type="NCBI Taxonomy" id="2258962"/>
    <lineage>
        <taxon>Bacteria</taxon>
        <taxon>Pseudomonadati</taxon>
        <taxon>Bacteroidota</taxon>
        <taxon>Flavobacteriia</taxon>
        <taxon>Flavobacteriales</taxon>
        <taxon>Weeksellaceae</taxon>
        <taxon>Chryseobacterium group</taxon>
        <taxon>Chryseobacterium</taxon>
    </lineage>
</organism>
<reference evidence="3" key="1">
    <citation type="submission" date="2018-06" db="EMBL/GenBank/DDBJ databases">
        <authorList>
            <person name="Lum Nde A."/>
            <person name="Hugo C."/>
        </authorList>
    </citation>
    <scope>NUCLEOTIDE SEQUENCE [LARGE SCALE GENOMIC DNA]</scope>
    <source>
        <strain evidence="3">1_F178</strain>
    </source>
</reference>
<evidence type="ECO:0000313" key="2">
    <source>
        <dbReference type="EMBL" id="REC63484.1"/>
    </source>
</evidence>
<sequence>MRSLKKLDITKSIQSKKLIFEEEWLDQFDNLILYVLFLMLAGISIWGFRKTILSLNNSLEYTILVCLFFSSLYLLYCKFTEKHLKEVKFNISKNEAKDRIIRYAQKRYRISRPANNLIYLNEPIDLYSPGIYEQTTIIFFKDHSILYTLIKEGSKSNFPVLLSQHLMRMDLKKILQQKKIETKAKNKGYFSSLFHG</sequence>
<keyword evidence="1" id="KW-0812">Transmembrane</keyword>
<proteinExistence type="predicted"/>
<feature type="transmembrane region" description="Helical" evidence="1">
    <location>
        <begin position="31"/>
        <end position="49"/>
    </location>
</feature>
<evidence type="ECO:0000256" key="1">
    <source>
        <dbReference type="SAM" id="Phobius"/>
    </source>
</evidence>
<keyword evidence="1" id="KW-1133">Transmembrane helix</keyword>
<name>A0A3D9CCM9_9FLAO</name>
<dbReference type="EMBL" id="QNVT01000003">
    <property type="protein sequence ID" value="REC63484.1"/>
    <property type="molecule type" value="Genomic_DNA"/>
</dbReference>
<evidence type="ECO:0000313" key="3">
    <source>
        <dbReference type="Proteomes" id="UP000256686"/>
    </source>
</evidence>
<dbReference type="AlphaFoldDB" id="A0A3D9CCM9"/>